<accession>A0A1Z1LXW6</accession>
<dbReference type="GeneID" id="40085667"/>
<dbReference type="RefSeq" id="YP_009609583.1">
    <property type="nucleotide sequence ID" value="NC_041996.1"/>
</dbReference>
<evidence type="ECO:0000313" key="2">
    <source>
        <dbReference type="Proteomes" id="UP000225148"/>
    </source>
</evidence>
<dbReference type="EMBL" id="MF036690">
    <property type="protein sequence ID" value="ARW57681.1"/>
    <property type="molecule type" value="Genomic_DNA"/>
</dbReference>
<protein>
    <submittedName>
        <fullName evidence="1">Uncharacterized protein</fullName>
    </submittedName>
</protein>
<reference evidence="1 2" key="1">
    <citation type="submission" date="2017-04" db="EMBL/GenBank/DDBJ databases">
        <title>Environmental T4-family bacteriophages evolve to escape abortive infection via multiple routes in a bacterial host employing altruistic suicide through Type III toxin-antitoxin systems.</title>
        <authorList>
            <person name="Chen B."/>
            <person name="Salmond G.P.C."/>
            <person name="Akusobi C."/>
            <person name="Fang X."/>
        </authorList>
    </citation>
    <scope>NUCLEOTIDE SEQUENCE [LARGE SCALE GENOMIC DNA]</scope>
</reference>
<dbReference type="Proteomes" id="UP000225148">
    <property type="component" value="Segment"/>
</dbReference>
<name>A0A1Z1LXW6_9CAUD</name>
<keyword evidence="2" id="KW-1185">Reference proteome</keyword>
<dbReference type="KEGG" id="vg:40085667"/>
<organism evidence="1 2">
    <name type="scientific">Serratia phage CHI14</name>
    <dbReference type="NCBI Taxonomy" id="2006941"/>
    <lineage>
        <taxon>Viruses</taxon>
        <taxon>Duplodnaviria</taxon>
        <taxon>Heunggongvirae</taxon>
        <taxon>Uroviricota</taxon>
        <taxon>Caudoviricetes</taxon>
        <taxon>Pantevenvirales</taxon>
        <taxon>Straboviridae</taxon>
        <taxon>Tevenvirinae</taxon>
        <taxon>Winklervirus</taxon>
        <taxon>Winklervirus chi14</taxon>
    </lineage>
</organism>
<evidence type="ECO:0000313" key="1">
    <source>
        <dbReference type="EMBL" id="ARW57681.1"/>
    </source>
</evidence>
<sequence>MSHNLENVIQSQREIERNAYEREKAMVESIKTTHSIVFGLKRTHAAIVPAYVAANAIINQFNCVKSIGEYKDCRLDKINCDFELKSPSPSQIMSAMRFIEAVAKDNGFTTQL</sequence>
<proteinExistence type="predicted"/>